<comment type="caution">
    <text evidence="2">The sequence shown here is derived from an EMBL/GenBank/DDBJ whole genome shotgun (WGS) entry which is preliminary data.</text>
</comment>
<name>A0A2S7VIZ7_PHOAN</name>
<reference evidence="2 3" key="1">
    <citation type="submission" date="2016-12" db="EMBL/GenBank/DDBJ databases">
        <title>Diversity of luminous bacteria.</title>
        <authorList>
            <person name="Yoshizawa S."/>
            <person name="Kogure K."/>
        </authorList>
    </citation>
    <scope>NUCLEOTIDE SEQUENCE [LARGE SCALE GENOMIC DNA]</scope>
    <source>
        <strain evidence="2 3">LC1-200</strain>
    </source>
</reference>
<feature type="transmembrane region" description="Helical" evidence="1">
    <location>
        <begin position="52"/>
        <end position="72"/>
    </location>
</feature>
<evidence type="ECO:0000313" key="3">
    <source>
        <dbReference type="Proteomes" id="UP000238730"/>
    </source>
</evidence>
<accession>A0A2S7VIZ7</accession>
<proteinExistence type="predicted"/>
<gene>
    <name evidence="2" type="ORF">BTO08_18145</name>
</gene>
<keyword evidence="1" id="KW-0472">Membrane</keyword>
<evidence type="ECO:0000313" key="2">
    <source>
        <dbReference type="EMBL" id="PQJ62166.1"/>
    </source>
</evidence>
<keyword evidence="1" id="KW-0812">Transmembrane</keyword>
<feature type="transmembrane region" description="Helical" evidence="1">
    <location>
        <begin position="27"/>
        <end position="46"/>
    </location>
</feature>
<dbReference type="EMBL" id="MSCJ01000003">
    <property type="protein sequence ID" value="PQJ62166.1"/>
    <property type="molecule type" value="Genomic_DNA"/>
</dbReference>
<protein>
    <submittedName>
        <fullName evidence="2">Fumarate hydratase</fullName>
    </submittedName>
</protein>
<organism evidence="2 3">
    <name type="scientific">Photobacterium angustum</name>
    <dbReference type="NCBI Taxonomy" id="661"/>
    <lineage>
        <taxon>Bacteria</taxon>
        <taxon>Pseudomonadati</taxon>
        <taxon>Pseudomonadota</taxon>
        <taxon>Gammaproteobacteria</taxon>
        <taxon>Vibrionales</taxon>
        <taxon>Vibrionaceae</taxon>
        <taxon>Photobacterium</taxon>
    </lineage>
</organism>
<evidence type="ECO:0000256" key="1">
    <source>
        <dbReference type="SAM" id="Phobius"/>
    </source>
</evidence>
<dbReference type="AlphaFoldDB" id="A0A2S7VIZ7"/>
<keyword evidence="1" id="KW-1133">Transmembrane helix</keyword>
<feature type="transmembrane region" description="Helical" evidence="1">
    <location>
        <begin position="84"/>
        <end position="103"/>
    </location>
</feature>
<dbReference type="OrthoDB" id="5824674at2"/>
<sequence length="105" mass="11880">MNQPADTIARTEQDNSTNDMQPAQFNIARIFSIVLNVVLILAQIKLLKTHDVTIKTYGLFILCNVSILFSIFAPRLTSFKLKQILKYAYMPTVIAVFIFIGQVTN</sequence>
<dbReference type="Proteomes" id="UP000238730">
    <property type="component" value="Unassembled WGS sequence"/>
</dbReference>